<dbReference type="PANTHER" id="PTHR42785">
    <property type="entry name" value="DNA TOPOISOMERASE, TYPE IA, CORE"/>
    <property type="match status" value="1"/>
</dbReference>
<dbReference type="InterPro" id="IPR000380">
    <property type="entry name" value="Topo_IA"/>
</dbReference>
<evidence type="ECO:0000259" key="9">
    <source>
        <dbReference type="PROSITE" id="PS50880"/>
    </source>
</evidence>
<evidence type="ECO:0000256" key="4">
    <source>
        <dbReference type="ARBA" id="ARBA00022842"/>
    </source>
</evidence>
<feature type="site" description="Interaction with DNA" evidence="8">
    <location>
        <position position="139"/>
    </location>
</feature>
<dbReference type="InterPro" id="IPR013824">
    <property type="entry name" value="Topo_IA_cen_sub1"/>
</dbReference>
<feature type="site" description="Interaction with DNA" evidence="8">
    <location>
        <position position="477"/>
    </location>
</feature>
<evidence type="ECO:0000256" key="8">
    <source>
        <dbReference type="HAMAP-Rule" id="MF_00952"/>
    </source>
</evidence>
<dbReference type="EMBL" id="DVHI01000030">
    <property type="protein sequence ID" value="HIR62314.1"/>
    <property type="molecule type" value="Genomic_DNA"/>
</dbReference>
<comment type="caution">
    <text evidence="8">Lacks conserved residue(s) required for the propagation of feature annotation.</text>
</comment>
<dbReference type="Pfam" id="PF13368">
    <property type="entry name" value="Toprim_C_rpt"/>
    <property type="match status" value="3"/>
</dbReference>
<dbReference type="InterPro" id="IPR006171">
    <property type="entry name" value="TOPRIM_dom"/>
</dbReference>
<feature type="domain" description="Topo IA-type catalytic" evidence="10">
    <location>
        <begin position="129"/>
        <end position="576"/>
    </location>
</feature>
<keyword evidence="7 8" id="KW-0413">Isomerase</keyword>
<keyword evidence="6 8" id="KW-0238">DNA-binding</keyword>
<organism evidence="11 12">
    <name type="scientific">Candidatus Coprenecus avistercoris</name>
    <dbReference type="NCBI Taxonomy" id="2840730"/>
    <lineage>
        <taxon>Bacteria</taxon>
        <taxon>Pseudomonadati</taxon>
        <taxon>Bacteroidota</taxon>
        <taxon>Bacteroidia</taxon>
        <taxon>Bacteroidales</taxon>
        <taxon>Rikenellaceae</taxon>
        <taxon>Rikenellaceae incertae sedis</taxon>
        <taxon>Candidatus Coprenecus</taxon>
    </lineage>
</organism>
<dbReference type="SMART" id="SM00437">
    <property type="entry name" value="TOP1Ac"/>
    <property type="match status" value="1"/>
</dbReference>
<dbReference type="InterPro" id="IPR025589">
    <property type="entry name" value="Toprim_C_rpt"/>
</dbReference>
<dbReference type="InterPro" id="IPR003602">
    <property type="entry name" value="Topo_IA_DNA-bd_dom"/>
</dbReference>
<feature type="active site" description="O-(5'-phospho-DNA)-tyrosine intermediate" evidence="8">
    <location>
        <position position="286"/>
    </location>
</feature>
<dbReference type="PRINTS" id="PR00417">
    <property type="entry name" value="PRTPISMRASEI"/>
</dbReference>
<dbReference type="PROSITE" id="PS00396">
    <property type="entry name" value="TOPO_IA_1"/>
    <property type="match status" value="1"/>
</dbReference>
<dbReference type="AlphaFoldDB" id="A0A9D1E0R2"/>
<dbReference type="NCBIfam" id="TIGR01051">
    <property type="entry name" value="topA_bact"/>
    <property type="match status" value="1"/>
</dbReference>
<feature type="site" description="Interaction with DNA" evidence="8">
    <location>
        <position position="288"/>
    </location>
</feature>
<dbReference type="Gene3D" id="3.40.50.140">
    <property type="match status" value="1"/>
</dbReference>
<evidence type="ECO:0000259" key="10">
    <source>
        <dbReference type="PROSITE" id="PS52039"/>
    </source>
</evidence>
<dbReference type="GO" id="GO:0003917">
    <property type="term" value="F:DNA topoisomerase type I (single strand cut, ATP-independent) activity"/>
    <property type="evidence" value="ECO:0007669"/>
    <property type="project" value="UniProtKB-UniRule"/>
</dbReference>
<feature type="site" description="Interaction with DNA" evidence="8">
    <location>
        <position position="143"/>
    </location>
</feature>
<dbReference type="SUPFAM" id="SSF56712">
    <property type="entry name" value="Prokaryotic type I DNA topoisomerase"/>
    <property type="match status" value="1"/>
</dbReference>
<sequence length="773" mass="86150">MVENLVIVESPAKAKTIEKILGKDYTVRSSYGHIRDLAKKNLGIDIEHGFIPQYEVSPEKKKVVSELKAASDKASVVWLASDEDREGEAIAWHLRETLGLEPEKTRRIVFHEITRDAILHAIETPRDVDMNLVMAQQARRVLDRIVGFELSPILWKKIKPSLSAGRVQSVALRLVVEREREIAGFQPRPYFRIEGVFIPENGKKAKVSGVLDHRFDTREEAESFLEKCRGSRFTVASVDKKELSRCPAPPFTTSSLQQEAARKCGFSVSQTMSIAQHLYESGFITYMRTDSTTLSKLAIGAAKGWITENFGAEYHKARQYKTGVKGAQEAHEAIRPTYIANTDIPGTAAEKKLYSLIWKRTVASQMADARLEKTDITIAGDGIQEHFDVTGSTVLFDGFLKVYIESTDDDSPTGDEEKILPPLSVGDGMLRDSITASEKYTAHPPRYSEASLVRKMEELGIGRPSTYAPTISTLHQRGYIIRQDRKGEERSVTVLTLKGDSISSVSRKEISGSEKGRLCPEDVGVLVTDFLEQTFPAIMDYGFTAKVETAFDRVAAGKLVWNKTVADFYKPFHERVEETMKESAPMKSRKVLGTDPATGKTVIARMGRYGSVVQIGEDDDPEKRITGLEKGQLIESVSLEDALRLFVLPRTLGEYNGQTITCSKGKYGPYVKYGSAYVSLKRGQDPYTITLDTAVNLIEEHEAQQKNKDIKAFPEADIYVLNGRFGPYIKHAGANYKIPRGTDPASLTEEQCRTIIESAGEKKPSPRRGTSRK</sequence>
<protein>
    <recommendedName>
        <fullName evidence="8">DNA topoisomerase 1</fullName>
        <ecNumber evidence="8">5.6.2.1</ecNumber>
    </recommendedName>
    <alternativeName>
        <fullName evidence="8">DNA topoisomerase I</fullName>
    </alternativeName>
</protein>
<comment type="similarity">
    <text evidence="2 8">Belongs to the type IA topoisomerase family.</text>
</comment>
<gene>
    <name evidence="8 11" type="primary">topA</name>
    <name evidence="11" type="ORF">IAC94_02170</name>
</gene>
<feature type="region of interest" description="Interaction with DNA" evidence="8">
    <location>
        <begin position="163"/>
        <end position="168"/>
    </location>
</feature>
<name>A0A9D1E0R2_9BACT</name>
<comment type="function">
    <text evidence="8">Releases the supercoiling and torsional tension of DNA, which is introduced during the DNA replication and transcription, by transiently cleaving and rejoining one strand of the DNA duplex. Introduces a single-strand break via transesterification at a target site in duplex DNA. The scissile phosphodiester is attacked by the catalytic tyrosine of the enzyme, resulting in the formation of a DNA-(5'-phosphotyrosyl)-enzyme intermediate and the expulsion of a 3'-OH DNA strand. The free DNA strand then undergoes passage around the unbroken strand, thus removing DNA supercoils. Finally, in the religation step, the DNA 3'-OH attacks the covalent intermediate to expel the active-site tyrosine and restore the DNA phosphodiester backbone.</text>
</comment>
<dbReference type="InterPro" id="IPR034149">
    <property type="entry name" value="TOPRIM_TopoI"/>
</dbReference>
<comment type="catalytic activity">
    <reaction evidence="1 8">
        <text>ATP-independent breakage of single-stranded DNA, followed by passage and rejoining.</text>
        <dbReference type="EC" id="5.6.2.1"/>
    </reaction>
</comment>
<dbReference type="GO" id="GO:0046872">
    <property type="term" value="F:metal ion binding"/>
    <property type="evidence" value="ECO:0007669"/>
    <property type="project" value="UniProtKB-KW"/>
</dbReference>
<feature type="site" description="Interaction with DNA" evidence="8">
    <location>
        <position position="155"/>
    </location>
</feature>
<evidence type="ECO:0000256" key="1">
    <source>
        <dbReference type="ARBA" id="ARBA00000213"/>
    </source>
</evidence>
<evidence type="ECO:0000256" key="7">
    <source>
        <dbReference type="ARBA" id="ARBA00023235"/>
    </source>
</evidence>
<dbReference type="CDD" id="cd03363">
    <property type="entry name" value="TOPRIM_TopoIA_TopoI"/>
    <property type="match status" value="1"/>
</dbReference>
<dbReference type="HAMAP" id="MF_00952">
    <property type="entry name" value="Topoisom_1_prok"/>
    <property type="match status" value="1"/>
</dbReference>
<dbReference type="GO" id="GO:0003677">
    <property type="term" value="F:DNA binding"/>
    <property type="evidence" value="ECO:0007669"/>
    <property type="project" value="UniProtKB-KW"/>
</dbReference>
<evidence type="ECO:0000256" key="5">
    <source>
        <dbReference type="ARBA" id="ARBA00023029"/>
    </source>
</evidence>
<evidence type="ECO:0000256" key="6">
    <source>
        <dbReference type="ARBA" id="ARBA00023125"/>
    </source>
</evidence>
<dbReference type="CDD" id="cd00186">
    <property type="entry name" value="TOP1Ac"/>
    <property type="match status" value="1"/>
</dbReference>
<accession>A0A9D1E0R2</accession>
<dbReference type="SMART" id="SM00436">
    <property type="entry name" value="TOP1Bc"/>
    <property type="match status" value="1"/>
</dbReference>
<feature type="domain" description="Toprim" evidence="9">
    <location>
        <begin position="3"/>
        <end position="113"/>
    </location>
</feature>
<dbReference type="Proteomes" id="UP000886744">
    <property type="component" value="Unassembled WGS sequence"/>
</dbReference>
<evidence type="ECO:0000313" key="12">
    <source>
        <dbReference type="Proteomes" id="UP000886744"/>
    </source>
</evidence>
<proteinExistence type="inferred from homology"/>
<dbReference type="Gene3D" id="1.10.290.10">
    <property type="entry name" value="Topoisomerase I, domain 4"/>
    <property type="match status" value="1"/>
</dbReference>
<evidence type="ECO:0000256" key="2">
    <source>
        <dbReference type="ARBA" id="ARBA00009446"/>
    </source>
</evidence>
<keyword evidence="5 8" id="KW-0799">Topoisomerase</keyword>
<keyword evidence="3" id="KW-0479">Metal-binding</keyword>
<evidence type="ECO:0000313" key="11">
    <source>
        <dbReference type="EMBL" id="HIR62314.1"/>
    </source>
</evidence>
<keyword evidence="4" id="KW-0460">Magnesium</keyword>
<dbReference type="InterPro" id="IPR013497">
    <property type="entry name" value="Topo_IA_cen"/>
</dbReference>
<dbReference type="InterPro" id="IPR013825">
    <property type="entry name" value="Topo_IA_cen_sub2"/>
</dbReference>
<dbReference type="EC" id="5.6.2.1" evidence="8"/>
<reference evidence="11" key="2">
    <citation type="journal article" date="2021" name="PeerJ">
        <title>Extensive microbial diversity within the chicken gut microbiome revealed by metagenomics and culture.</title>
        <authorList>
            <person name="Gilroy R."/>
            <person name="Ravi A."/>
            <person name="Getino M."/>
            <person name="Pursley I."/>
            <person name="Horton D.L."/>
            <person name="Alikhan N.F."/>
            <person name="Baker D."/>
            <person name="Gharbi K."/>
            <person name="Hall N."/>
            <person name="Watson M."/>
            <person name="Adriaenssens E.M."/>
            <person name="Foster-Nyarko E."/>
            <person name="Jarju S."/>
            <person name="Secka A."/>
            <person name="Antonio M."/>
            <person name="Oren A."/>
            <person name="Chaudhuri R.R."/>
            <person name="La Ragione R."/>
            <person name="Hildebrand F."/>
            <person name="Pallen M.J."/>
        </authorList>
    </citation>
    <scope>NUCLEOTIDE SEQUENCE</scope>
    <source>
        <strain evidence="11">ChiHjej13B12-12457</strain>
    </source>
</reference>
<dbReference type="GO" id="GO:0006265">
    <property type="term" value="P:DNA topological change"/>
    <property type="evidence" value="ECO:0007669"/>
    <property type="project" value="UniProtKB-UniRule"/>
</dbReference>
<reference evidence="11" key="1">
    <citation type="submission" date="2020-10" db="EMBL/GenBank/DDBJ databases">
        <authorList>
            <person name="Gilroy R."/>
        </authorList>
    </citation>
    <scope>NUCLEOTIDE SEQUENCE</scope>
    <source>
        <strain evidence="11">ChiHjej13B12-12457</strain>
    </source>
</reference>
<dbReference type="PROSITE" id="PS50880">
    <property type="entry name" value="TOPRIM"/>
    <property type="match status" value="1"/>
</dbReference>
<dbReference type="InterPro" id="IPR013826">
    <property type="entry name" value="Topo_IA_cen_sub3"/>
</dbReference>
<dbReference type="InterPro" id="IPR005733">
    <property type="entry name" value="TopoI_bac-type"/>
</dbReference>
<dbReference type="Pfam" id="PF01751">
    <property type="entry name" value="Toprim"/>
    <property type="match status" value="1"/>
</dbReference>
<comment type="subunit">
    <text evidence="8">Monomer.</text>
</comment>
<feature type="site" description="Interaction with DNA" evidence="8">
    <location>
        <position position="140"/>
    </location>
</feature>
<dbReference type="InterPro" id="IPR023405">
    <property type="entry name" value="Topo_IA_core_domain"/>
</dbReference>
<dbReference type="InterPro" id="IPR003601">
    <property type="entry name" value="Topo_IA_2"/>
</dbReference>
<evidence type="ECO:0000256" key="3">
    <source>
        <dbReference type="ARBA" id="ARBA00022723"/>
    </source>
</evidence>
<dbReference type="InterPro" id="IPR023406">
    <property type="entry name" value="Topo_IA_AS"/>
</dbReference>
<feature type="site" description="Interaction with DNA" evidence="8">
    <location>
        <position position="33"/>
    </location>
</feature>
<dbReference type="PANTHER" id="PTHR42785:SF1">
    <property type="entry name" value="DNA TOPOISOMERASE"/>
    <property type="match status" value="1"/>
</dbReference>
<dbReference type="Gene3D" id="2.70.20.10">
    <property type="entry name" value="Topoisomerase I, domain 3"/>
    <property type="match status" value="1"/>
</dbReference>
<dbReference type="PROSITE" id="PS52039">
    <property type="entry name" value="TOPO_IA_2"/>
    <property type="match status" value="1"/>
</dbReference>
<dbReference type="Pfam" id="PF01131">
    <property type="entry name" value="Topoisom_bac"/>
    <property type="match status" value="1"/>
</dbReference>
<comment type="caution">
    <text evidence="11">The sequence shown here is derived from an EMBL/GenBank/DDBJ whole genome shotgun (WGS) entry which is preliminary data.</text>
</comment>
<dbReference type="SMART" id="SM00493">
    <property type="entry name" value="TOPRIM"/>
    <property type="match status" value="1"/>
</dbReference>
<dbReference type="InterPro" id="IPR028612">
    <property type="entry name" value="Topoisom_1_IA"/>
</dbReference>
<dbReference type="Gene3D" id="1.10.460.10">
    <property type="entry name" value="Topoisomerase I, domain 2"/>
    <property type="match status" value="2"/>
</dbReference>